<dbReference type="AlphaFoldDB" id="D0I3D3"/>
<protein>
    <submittedName>
        <fullName evidence="1">Uncharacterized protein</fullName>
    </submittedName>
</protein>
<dbReference type="EMBL" id="ADAQ01000007">
    <property type="protein sequence ID" value="EEY73954.1"/>
    <property type="molecule type" value="Genomic_DNA"/>
</dbReference>
<accession>D0I3D3</accession>
<gene>
    <name evidence="1" type="ORF">VHA_000246</name>
</gene>
<keyword evidence="2" id="KW-1185">Reference proteome</keyword>
<organism evidence="1 2">
    <name type="scientific">Grimontia hollisae CIP 101886</name>
    <dbReference type="NCBI Taxonomy" id="675812"/>
    <lineage>
        <taxon>Bacteria</taxon>
        <taxon>Pseudomonadati</taxon>
        <taxon>Pseudomonadota</taxon>
        <taxon>Gammaproteobacteria</taxon>
        <taxon>Vibrionales</taxon>
        <taxon>Vibrionaceae</taxon>
        <taxon>Grimontia</taxon>
    </lineage>
</organism>
<evidence type="ECO:0000313" key="2">
    <source>
        <dbReference type="Proteomes" id="UP000003604"/>
    </source>
</evidence>
<sequence length="50" mass="5730">MSQNLKSFIDFRFFMPITSYLSDFLEESPVDVSQLTTFAEHVPSEWVAAA</sequence>
<dbReference type="Proteomes" id="UP000003604">
    <property type="component" value="Unassembled WGS sequence"/>
</dbReference>
<comment type="caution">
    <text evidence="1">The sequence shown here is derived from an EMBL/GenBank/DDBJ whole genome shotgun (WGS) entry which is preliminary data.</text>
</comment>
<reference evidence="1 2" key="1">
    <citation type="submission" date="2009-10" db="EMBL/GenBank/DDBJ databases">
        <authorList>
            <consortium name="Los Alamos National Laboratory (LANL)"/>
            <consortium name="National Microbial Pathogen Data Resource (NMPDR)"/>
            <person name="Saunders E.H."/>
            <person name="Munk A.C."/>
            <person name="Tapia R."/>
            <person name="Green L."/>
            <person name="Rogers Y."/>
            <person name="Detter J.C."/>
            <person name="Bruce D."/>
            <person name="Brettin T.S."/>
            <person name="Colwell R.R."/>
            <person name="Huq A."/>
            <person name="Grim C.J."/>
            <person name="Hasan N.A."/>
            <person name="Bartels D."/>
            <person name="Vonstein V."/>
        </authorList>
    </citation>
    <scope>NUCLEOTIDE SEQUENCE [LARGE SCALE GENOMIC DNA]</scope>
    <source>
        <strain evidence="1 2">CIP 101886</strain>
    </source>
</reference>
<evidence type="ECO:0000313" key="1">
    <source>
        <dbReference type="EMBL" id="EEY73954.1"/>
    </source>
</evidence>
<proteinExistence type="predicted"/>
<name>D0I3D3_GRIHO</name>